<feature type="region of interest" description="Disordered" evidence="4">
    <location>
        <begin position="1"/>
        <end position="201"/>
    </location>
</feature>
<feature type="compositionally biased region" description="Low complexity" evidence="4">
    <location>
        <begin position="102"/>
        <end position="143"/>
    </location>
</feature>
<dbReference type="GO" id="GO:0005085">
    <property type="term" value="F:guanyl-nucleotide exchange factor activity"/>
    <property type="evidence" value="ECO:0007669"/>
    <property type="project" value="TreeGrafter"/>
</dbReference>
<accession>A0A9W9CZ58</accession>
<keyword evidence="7" id="KW-1185">Reference proteome</keyword>
<sequence length="651" mass="68949">MPRKTSANAPVAKPTKAPKAATASKRNTNSSTEKSATNKPVAATTASKKTAAVKSADAIAKANISKKRHRDDEEEEEDEKEQKQEDDQEVKPKAKKTKVDAAPKVSKSKPAASKSAAPNGKTPSSKASSKETAATKAVKTKSTSSKRKAEEVVHTAPKRTNNTASKKDDEPNEKPDEESGVAPTKAATKKAAPKKAAPSKTTVDPIMKVKIGAKINTAPAIPLDIFVFGEGSAGELGLGANVIDKKRPIDVKRPRKNPLLSAPEVGVVQVACGGMHGLALTKDNKILSWGVNDQGALGRSTKWDGGLRDVDASDSDSEDDDDTGLNPVESTPAEIDTSGIAPGTKFVQVAGCDSASFALTEDGRVYGWGTFRSGDGILGFSPDVLIQEKPALLPEPTKVVSIATGSNHVMTLDVKGKIQTWGAPEQNQLGRRVVVRDQKASALRAGGLSFKRGTKITKISCGSYHSFALDDQGRVWAFGLNNFGQLGLETAVGDDNACQLEPTIVDSLAEYRITDVLGGEHHTLVITEEGKVLVFGRIDGHQLGLPTEQFNKDNSHYDEHDRARILAVPSALEGLPKIVSADAGTDTSYVITEDGRVYSWGFNTNYQCGIGETDGDVLLPQLIDNTAVKDKKVVFAGAGGQFGILASIQEK</sequence>
<feature type="domain" description="RCC1-like" evidence="5">
    <location>
        <begin position="225"/>
        <end position="644"/>
    </location>
</feature>
<dbReference type="PANTHER" id="PTHR45982:SF1">
    <property type="entry name" value="REGULATOR OF CHROMOSOME CONDENSATION"/>
    <property type="match status" value="1"/>
</dbReference>
<keyword evidence="2" id="KW-0677">Repeat</keyword>
<dbReference type="GO" id="GO:0005737">
    <property type="term" value="C:cytoplasm"/>
    <property type="evidence" value="ECO:0007669"/>
    <property type="project" value="TreeGrafter"/>
</dbReference>
<feature type="compositionally biased region" description="Low complexity" evidence="4">
    <location>
        <begin position="7"/>
        <end position="23"/>
    </location>
</feature>
<evidence type="ECO:0000256" key="1">
    <source>
        <dbReference type="ARBA" id="ARBA00022658"/>
    </source>
</evidence>
<dbReference type="InterPro" id="IPR000408">
    <property type="entry name" value="Reg_chr_condens"/>
</dbReference>
<feature type="repeat" description="RCC1" evidence="3">
    <location>
        <begin position="416"/>
        <end position="472"/>
    </location>
</feature>
<feature type="compositionally biased region" description="Acidic residues" evidence="4">
    <location>
        <begin position="312"/>
        <end position="323"/>
    </location>
</feature>
<gene>
    <name evidence="6" type="ORF">N0V93_002627</name>
</gene>
<feature type="repeat" description="RCC1" evidence="3">
    <location>
        <begin position="223"/>
        <end position="283"/>
    </location>
</feature>
<feature type="compositionally biased region" description="Polar residues" evidence="4">
    <location>
        <begin position="24"/>
        <end position="38"/>
    </location>
</feature>
<evidence type="ECO:0000256" key="3">
    <source>
        <dbReference type="PROSITE-ProRule" id="PRU00235"/>
    </source>
</evidence>
<dbReference type="Pfam" id="PF25390">
    <property type="entry name" value="WD40_RLD"/>
    <property type="match status" value="1"/>
</dbReference>
<feature type="repeat" description="RCC1" evidence="3">
    <location>
        <begin position="530"/>
        <end position="594"/>
    </location>
</feature>
<evidence type="ECO:0000256" key="4">
    <source>
        <dbReference type="SAM" id="MobiDB-lite"/>
    </source>
</evidence>
<comment type="caution">
    <text evidence="6">The sequence shown here is derived from an EMBL/GenBank/DDBJ whole genome shotgun (WGS) entry which is preliminary data.</text>
</comment>
<feature type="compositionally biased region" description="Low complexity" evidence="4">
    <location>
        <begin position="41"/>
        <end position="62"/>
    </location>
</feature>
<reference evidence="6" key="1">
    <citation type="submission" date="2022-10" db="EMBL/GenBank/DDBJ databases">
        <title>Tapping the CABI collections for fungal endophytes: first genome assemblies for Collariella, Neodidymelliopsis, Ascochyta clinopodiicola, Didymella pomorum, Didymosphaeria variabile, Neocosmospora piperis and Neocucurbitaria cava.</title>
        <authorList>
            <person name="Hill R."/>
        </authorList>
    </citation>
    <scope>NUCLEOTIDE SEQUENCE</scope>
    <source>
        <strain evidence="6">IMI 355082</strain>
    </source>
</reference>
<dbReference type="PRINTS" id="PR00633">
    <property type="entry name" value="RCCNDNSATION"/>
</dbReference>
<dbReference type="EMBL" id="JAPEVB010000002">
    <property type="protein sequence ID" value="KAJ4393417.1"/>
    <property type="molecule type" value="Genomic_DNA"/>
</dbReference>
<feature type="repeat" description="RCC1" evidence="3">
    <location>
        <begin position="363"/>
        <end position="415"/>
    </location>
</feature>
<feature type="repeat" description="RCC1" evidence="3">
    <location>
        <begin position="595"/>
        <end position="649"/>
    </location>
</feature>
<name>A0A9W9CZ58_9PEZI</name>
<feature type="compositionally biased region" description="Basic and acidic residues" evidence="4">
    <location>
        <begin position="80"/>
        <end position="101"/>
    </location>
</feature>
<dbReference type="PROSITE" id="PS00625">
    <property type="entry name" value="RCC1_1"/>
    <property type="match status" value="1"/>
</dbReference>
<dbReference type="PROSITE" id="PS00626">
    <property type="entry name" value="RCC1_2"/>
    <property type="match status" value="2"/>
</dbReference>
<dbReference type="AlphaFoldDB" id="A0A9W9CZ58"/>
<dbReference type="Proteomes" id="UP001140453">
    <property type="component" value="Unassembled WGS sequence"/>
</dbReference>
<evidence type="ECO:0000259" key="5">
    <source>
        <dbReference type="Pfam" id="PF25390"/>
    </source>
</evidence>
<feature type="repeat" description="RCC1" evidence="3">
    <location>
        <begin position="284"/>
        <end position="362"/>
    </location>
</feature>
<dbReference type="SUPFAM" id="SSF50985">
    <property type="entry name" value="RCC1/BLIP-II"/>
    <property type="match status" value="1"/>
</dbReference>
<evidence type="ECO:0000313" key="6">
    <source>
        <dbReference type="EMBL" id="KAJ4393417.1"/>
    </source>
</evidence>
<feature type="compositionally biased region" description="Basic and acidic residues" evidence="4">
    <location>
        <begin position="301"/>
        <end position="311"/>
    </location>
</feature>
<dbReference type="InterPro" id="IPR009091">
    <property type="entry name" value="RCC1/BLIP-II"/>
</dbReference>
<feature type="compositionally biased region" description="Basic and acidic residues" evidence="4">
    <location>
        <begin position="165"/>
        <end position="174"/>
    </location>
</feature>
<dbReference type="InterPro" id="IPR051553">
    <property type="entry name" value="Ran_GTPase-activating"/>
</dbReference>
<feature type="region of interest" description="Disordered" evidence="4">
    <location>
        <begin position="300"/>
        <end position="339"/>
    </location>
</feature>
<evidence type="ECO:0000256" key="2">
    <source>
        <dbReference type="ARBA" id="ARBA00022737"/>
    </source>
</evidence>
<dbReference type="PROSITE" id="PS50012">
    <property type="entry name" value="RCC1_3"/>
    <property type="match status" value="7"/>
</dbReference>
<dbReference type="PANTHER" id="PTHR45982">
    <property type="entry name" value="REGULATOR OF CHROMOSOME CONDENSATION"/>
    <property type="match status" value="1"/>
</dbReference>
<dbReference type="InterPro" id="IPR058923">
    <property type="entry name" value="RCC1-like_dom"/>
</dbReference>
<proteinExistence type="predicted"/>
<evidence type="ECO:0000313" key="7">
    <source>
        <dbReference type="Proteomes" id="UP001140453"/>
    </source>
</evidence>
<feature type="repeat" description="RCC1" evidence="3">
    <location>
        <begin position="473"/>
        <end position="529"/>
    </location>
</feature>
<protein>
    <recommendedName>
        <fullName evidence="5">RCC1-like domain-containing protein</fullName>
    </recommendedName>
</protein>
<keyword evidence="1" id="KW-0344">Guanine-nucleotide releasing factor</keyword>
<dbReference type="OrthoDB" id="61110at2759"/>
<organism evidence="6 7">
    <name type="scientific">Gnomoniopsis smithogilvyi</name>
    <dbReference type="NCBI Taxonomy" id="1191159"/>
    <lineage>
        <taxon>Eukaryota</taxon>
        <taxon>Fungi</taxon>
        <taxon>Dikarya</taxon>
        <taxon>Ascomycota</taxon>
        <taxon>Pezizomycotina</taxon>
        <taxon>Sordariomycetes</taxon>
        <taxon>Sordariomycetidae</taxon>
        <taxon>Diaporthales</taxon>
        <taxon>Gnomoniaceae</taxon>
        <taxon>Gnomoniopsis</taxon>
    </lineage>
</organism>
<dbReference type="Gene3D" id="2.130.10.30">
    <property type="entry name" value="Regulator of chromosome condensation 1/beta-lactamase-inhibitor protein II"/>
    <property type="match status" value="1"/>
</dbReference>